<comment type="function">
    <text evidence="1">Secreted metalloproteinase that allows assimilation of proteinaceous substrates.</text>
</comment>
<gene>
    <name evidence="13" type="ORF">GCG54_00015697</name>
</gene>
<evidence type="ECO:0000256" key="9">
    <source>
        <dbReference type="ARBA" id="ARBA00023157"/>
    </source>
</evidence>
<feature type="compositionally biased region" description="Polar residues" evidence="10">
    <location>
        <begin position="30"/>
        <end position="40"/>
    </location>
</feature>
<feature type="compositionally biased region" description="Low complexity" evidence="10">
    <location>
        <begin position="144"/>
        <end position="164"/>
    </location>
</feature>
<dbReference type="GO" id="GO:0008237">
    <property type="term" value="F:metallopeptidase activity"/>
    <property type="evidence" value="ECO:0007669"/>
    <property type="project" value="UniProtKB-KW"/>
</dbReference>
<dbReference type="SUPFAM" id="SSF55486">
    <property type="entry name" value="Metalloproteases ('zincins'), catalytic domain"/>
    <property type="match status" value="1"/>
</dbReference>
<feature type="compositionally biased region" description="Polar residues" evidence="10">
    <location>
        <begin position="199"/>
        <end position="216"/>
    </location>
</feature>
<reference evidence="13" key="2">
    <citation type="submission" date="2020-03" db="EMBL/GenBank/DDBJ databases">
        <authorList>
            <person name="Fu F.-F."/>
            <person name="Chen J."/>
        </authorList>
    </citation>
    <scope>NUCLEOTIDE SEQUENCE</scope>
    <source>
        <strain evidence="13">Lc1</strain>
    </source>
</reference>
<feature type="compositionally biased region" description="Polar residues" evidence="10">
    <location>
        <begin position="70"/>
        <end position="82"/>
    </location>
</feature>
<evidence type="ECO:0000313" key="13">
    <source>
        <dbReference type="EMBL" id="KAF3798375.1"/>
    </source>
</evidence>
<dbReference type="PANTHER" id="PTHR47466:SF1">
    <property type="entry name" value="METALLOPROTEASE MEP1 (AFU_ORTHOLOGUE AFUA_1G07730)-RELATED"/>
    <property type="match status" value="1"/>
</dbReference>
<keyword evidence="5 11" id="KW-0732">Signal</keyword>
<sequence length="636" mass="67153">MKPSQALLIIVSLTSSAWAQSNTPSPPQEAASSQARQPETSAANAPASSVARPPASASSPNVDIPPPASSARSDPQETTAAVSQPVPKTPGNSPKATSEVVQVAASSKGNDRTVDSPSPSVVNVNPDNSNNPQATRAPSISVQGGAASTGAASASPTTSKTGPAQPGSPSNGNGTDTRSGSGSGAGAGAGVATASPSSPNLATTVSFSAQPSDGFSNVNQSVVEKMPESKTPTPPDASTLEQFNAELTANVPEKAISQKNAKALAILETAYFEYFVNKDPAPVDMGKIAIPASISQCQTQYARSLVKRNSIVDEVLSYVPLLSRDLRGFDDCKAVESLEVGVYFHYMRATSTADRPNELESRVKAQRTCKVDVLNEALGAIKINFRYMSLNWWEPKTGEDWSVVTRRETKLQEWQQRTRAPGKLTLTVWLVNGLRGSQNDDLNSYATFPNENLDANDGIVIEAAHVQGGDSTTLVHDVGHWLGLGHTFGDIGTHCASQDGLTNATQTSGMKDVVYECSQVPCSGGSAVEINNYMSYSSCRGKTPQDGFTTDQKARMFANALQFRRGYEAGECMPDGKAAVRKRSSMQDLLDGKCPDVDKQANILMDTPHSLSARAHGLSKMGWAVLAGWWAVTLVM</sequence>
<name>A0A8H4C6K2_COLGL</name>
<feature type="region of interest" description="Disordered" evidence="10">
    <location>
        <begin position="16"/>
        <end position="216"/>
    </location>
</feature>
<evidence type="ECO:0000256" key="7">
    <source>
        <dbReference type="ARBA" id="ARBA00022833"/>
    </source>
</evidence>
<evidence type="ECO:0000256" key="11">
    <source>
        <dbReference type="SAM" id="SignalP"/>
    </source>
</evidence>
<dbReference type="EMBL" id="WVTB01000096">
    <property type="protein sequence ID" value="KAF3798375.1"/>
    <property type="molecule type" value="Genomic_DNA"/>
</dbReference>
<keyword evidence="9" id="KW-1015">Disulfide bond</keyword>
<feature type="compositionally biased region" description="Low complexity" evidence="10">
    <location>
        <begin position="41"/>
        <end position="62"/>
    </location>
</feature>
<evidence type="ECO:0000256" key="1">
    <source>
        <dbReference type="ARBA" id="ARBA00003174"/>
    </source>
</evidence>
<protein>
    <submittedName>
        <fullName evidence="13">Extracellular metalloprotease 1</fullName>
    </submittedName>
</protein>
<dbReference type="InterPro" id="IPR008754">
    <property type="entry name" value="Peptidase_M43"/>
</dbReference>
<evidence type="ECO:0000256" key="5">
    <source>
        <dbReference type="ARBA" id="ARBA00022729"/>
    </source>
</evidence>
<dbReference type="InterPro" id="IPR024079">
    <property type="entry name" value="MetalloPept_cat_dom_sf"/>
</dbReference>
<keyword evidence="8 13" id="KW-0482">Metalloprotease</keyword>
<proteinExistence type="inferred from homology"/>
<feature type="compositionally biased region" description="Polar residues" evidence="10">
    <location>
        <begin position="167"/>
        <end position="178"/>
    </location>
</feature>
<feature type="compositionally biased region" description="Low complexity" evidence="10">
    <location>
        <begin position="115"/>
        <end position="132"/>
    </location>
</feature>
<evidence type="ECO:0000256" key="10">
    <source>
        <dbReference type="SAM" id="MobiDB-lite"/>
    </source>
</evidence>
<keyword evidence="6" id="KW-0378">Hydrolase</keyword>
<keyword evidence="14" id="KW-1185">Reference proteome</keyword>
<keyword evidence="3 13" id="KW-0645">Protease</keyword>
<accession>A0A8H4C6K2</accession>
<evidence type="ECO:0000313" key="14">
    <source>
        <dbReference type="Proteomes" id="UP000613401"/>
    </source>
</evidence>
<evidence type="ECO:0000256" key="3">
    <source>
        <dbReference type="ARBA" id="ARBA00022670"/>
    </source>
</evidence>
<keyword evidence="4" id="KW-0479">Metal-binding</keyword>
<feature type="signal peptide" evidence="11">
    <location>
        <begin position="1"/>
        <end position="19"/>
    </location>
</feature>
<feature type="chain" id="PRO_5034961866" evidence="11">
    <location>
        <begin position="20"/>
        <end position="636"/>
    </location>
</feature>
<dbReference type="GeneID" id="69022799"/>
<dbReference type="Gene3D" id="3.40.390.10">
    <property type="entry name" value="Collagenase (Catalytic Domain)"/>
    <property type="match status" value="1"/>
</dbReference>
<evidence type="ECO:0000256" key="6">
    <source>
        <dbReference type="ARBA" id="ARBA00022801"/>
    </source>
</evidence>
<organism evidence="13 14">
    <name type="scientific">Colletotrichum gloeosporioides</name>
    <name type="common">Anthracnose fungus</name>
    <name type="synonym">Glomerella cingulata</name>
    <dbReference type="NCBI Taxonomy" id="474922"/>
    <lineage>
        <taxon>Eukaryota</taxon>
        <taxon>Fungi</taxon>
        <taxon>Dikarya</taxon>
        <taxon>Ascomycota</taxon>
        <taxon>Pezizomycotina</taxon>
        <taxon>Sordariomycetes</taxon>
        <taxon>Hypocreomycetidae</taxon>
        <taxon>Glomerellales</taxon>
        <taxon>Glomerellaceae</taxon>
        <taxon>Colletotrichum</taxon>
        <taxon>Colletotrichum gloeosporioides species complex</taxon>
    </lineage>
</organism>
<dbReference type="PANTHER" id="PTHR47466">
    <property type="match status" value="1"/>
</dbReference>
<dbReference type="RefSeq" id="XP_045257535.1">
    <property type="nucleotide sequence ID" value="XM_045415472.1"/>
</dbReference>
<dbReference type="Pfam" id="PF05572">
    <property type="entry name" value="Peptidase_M43"/>
    <property type="match status" value="1"/>
</dbReference>
<evidence type="ECO:0000256" key="8">
    <source>
        <dbReference type="ARBA" id="ARBA00023049"/>
    </source>
</evidence>
<feature type="compositionally biased region" description="Polar residues" evidence="10">
    <location>
        <begin position="90"/>
        <end position="108"/>
    </location>
</feature>
<comment type="caution">
    <text evidence="13">The sequence shown here is derived from an EMBL/GenBank/DDBJ whole genome shotgun (WGS) entry which is preliminary data.</text>
</comment>
<feature type="domain" description="Peptidase M43 pregnancy-associated plasma-A" evidence="12">
    <location>
        <begin position="464"/>
        <end position="557"/>
    </location>
</feature>
<evidence type="ECO:0000256" key="2">
    <source>
        <dbReference type="ARBA" id="ARBA00008721"/>
    </source>
</evidence>
<dbReference type="GO" id="GO:0046872">
    <property type="term" value="F:metal ion binding"/>
    <property type="evidence" value="ECO:0007669"/>
    <property type="project" value="UniProtKB-KW"/>
</dbReference>
<feature type="compositionally biased region" description="Polar residues" evidence="10">
    <location>
        <begin position="133"/>
        <end position="142"/>
    </location>
</feature>
<keyword evidence="7" id="KW-0862">Zinc</keyword>
<dbReference type="Proteomes" id="UP000613401">
    <property type="component" value="Unassembled WGS sequence"/>
</dbReference>
<evidence type="ECO:0000259" key="12">
    <source>
        <dbReference type="Pfam" id="PF05572"/>
    </source>
</evidence>
<comment type="similarity">
    <text evidence="2">Belongs to the peptidase M43B family.</text>
</comment>
<dbReference type="AlphaFoldDB" id="A0A8H4C6K2"/>
<reference evidence="13" key="1">
    <citation type="journal article" date="2020" name="Phytopathology">
        <title>Genome sequence and comparative analysis of Colletotrichum gloeosporioides isolated from Liriodendron leaves.</title>
        <authorList>
            <person name="Fu F.F."/>
            <person name="Hao Z."/>
            <person name="Wang P."/>
            <person name="Lu Y."/>
            <person name="Xue L.J."/>
            <person name="Wei G."/>
            <person name="Tian Y."/>
            <person name="Baishi H."/>
            <person name="Xu H."/>
            <person name="Shi J."/>
            <person name="Cheng T."/>
            <person name="Wang G."/>
            <person name="Yi Y."/>
            <person name="Chen J."/>
        </authorList>
    </citation>
    <scope>NUCLEOTIDE SEQUENCE</scope>
    <source>
        <strain evidence="13">Lc1</strain>
    </source>
</reference>
<evidence type="ECO:0000256" key="4">
    <source>
        <dbReference type="ARBA" id="ARBA00022723"/>
    </source>
</evidence>
<dbReference type="GO" id="GO:0006508">
    <property type="term" value="P:proteolysis"/>
    <property type="evidence" value="ECO:0007669"/>
    <property type="project" value="UniProtKB-KW"/>
</dbReference>